<evidence type="ECO:0000256" key="4">
    <source>
        <dbReference type="ARBA" id="ARBA00022692"/>
    </source>
</evidence>
<organism evidence="13 14">
    <name type="scientific">Desmophyllum pertusum</name>
    <dbReference type="NCBI Taxonomy" id="174260"/>
    <lineage>
        <taxon>Eukaryota</taxon>
        <taxon>Metazoa</taxon>
        <taxon>Cnidaria</taxon>
        <taxon>Anthozoa</taxon>
        <taxon>Hexacorallia</taxon>
        <taxon>Scleractinia</taxon>
        <taxon>Caryophylliina</taxon>
        <taxon>Caryophylliidae</taxon>
        <taxon>Desmophyllum</taxon>
    </lineage>
</organism>
<evidence type="ECO:0000256" key="1">
    <source>
        <dbReference type="ARBA" id="ARBA00004141"/>
    </source>
</evidence>
<dbReference type="Pfam" id="PF00858">
    <property type="entry name" value="ASC"/>
    <property type="match status" value="1"/>
</dbReference>
<evidence type="ECO:0000256" key="9">
    <source>
        <dbReference type="ARBA" id="ARBA00023201"/>
    </source>
</evidence>
<evidence type="ECO:0000313" key="13">
    <source>
        <dbReference type="EMBL" id="KAJ7385391.1"/>
    </source>
</evidence>
<keyword evidence="10 11" id="KW-0407">Ion channel</keyword>
<dbReference type="OrthoDB" id="5971051at2759"/>
<dbReference type="AlphaFoldDB" id="A0A9X0D3P4"/>
<feature type="transmembrane region" description="Helical" evidence="12">
    <location>
        <begin position="94"/>
        <end position="120"/>
    </location>
</feature>
<evidence type="ECO:0000313" key="14">
    <source>
        <dbReference type="Proteomes" id="UP001163046"/>
    </source>
</evidence>
<dbReference type="Gene3D" id="1.10.287.770">
    <property type="entry name" value="YojJ-like"/>
    <property type="match status" value="1"/>
</dbReference>
<evidence type="ECO:0000256" key="2">
    <source>
        <dbReference type="ARBA" id="ARBA00022448"/>
    </source>
</evidence>
<dbReference type="GO" id="GO:0005886">
    <property type="term" value="C:plasma membrane"/>
    <property type="evidence" value="ECO:0007669"/>
    <property type="project" value="TreeGrafter"/>
</dbReference>
<keyword evidence="4 11" id="KW-0812">Transmembrane</keyword>
<evidence type="ECO:0000256" key="3">
    <source>
        <dbReference type="ARBA" id="ARBA00022461"/>
    </source>
</evidence>
<keyword evidence="14" id="KW-1185">Reference proteome</keyword>
<gene>
    <name evidence="13" type="primary">SCNN1B_8</name>
    <name evidence="13" type="ORF">OS493_016473</name>
</gene>
<evidence type="ECO:0000256" key="5">
    <source>
        <dbReference type="ARBA" id="ARBA00022989"/>
    </source>
</evidence>
<comment type="similarity">
    <text evidence="11">Belongs to the amiloride-sensitive sodium channel (TC 1.A.6) family.</text>
</comment>
<keyword evidence="2 11" id="KW-0813">Transport</keyword>
<dbReference type="PANTHER" id="PTHR11690:SF248">
    <property type="entry name" value="PICKPOCKET 17, ISOFORM A"/>
    <property type="match status" value="1"/>
</dbReference>
<proteinExistence type="inferred from homology"/>
<keyword evidence="3 11" id="KW-0894">Sodium channel</keyword>
<dbReference type="PRINTS" id="PR01078">
    <property type="entry name" value="AMINACHANNEL"/>
</dbReference>
<evidence type="ECO:0000256" key="7">
    <source>
        <dbReference type="ARBA" id="ARBA00023065"/>
    </source>
</evidence>
<keyword evidence="6" id="KW-0915">Sodium</keyword>
<sequence>MYRDNKLNCSSSCPPPCSQEEFKVSTSYAIWPSETYEDYYQAELEKRGKFVWADVGSYRKNVLKVQVFFEELNVEVINGRKIIWNFASDIGGQLGLWIGFSVLTIAEFLEFFMLLFVLVMKKFSSRRKFKSMSMKRKQTDSYAIQALDRRWSLEERSKFI</sequence>
<evidence type="ECO:0000256" key="11">
    <source>
        <dbReference type="RuleBase" id="RU000679"/>
    </source>
</evidence>
<evidence type="ECO:0000256" key="6">
    <source>
        <dbReference type="ARBA" id="ARBA00023053"/>
    </source>
</evidence>
<keyword evidence="8 12" id="KW-0472">Membrane</keyword>
<evidence type="ECO:0000256" key="8">
    <source>
        <dbReference type="ARBA" id="ARBA00023136"/>
    </source>
</evidence>
<comment type="caution">
    <text evidence="13">The sequence shown here is derived from an EMBL/GenBank/DDBJ whole genome shotgun (WGS) entry which is preliminary data.</text>
</comment>
<evidence type="ECO:0000256" key="10">
    <source>
        <dbReference type="ARBA" id="ARBA00023303"/>
    </source>
</evidence>
<dbReference type="InterPro" id="IPR001873">
    <property type="entry name" value="ENaC"/>
</dbReference>
<protein>
    <submittedName>
        <fullName evidence="13">Ligand-gated sodium channel</fullName>
    </submittedName>
</protein>
<keyword evidence="7 11" id="KW-0406">Ion transport</keyword>
<accession>A0A9X0D3P4</accession>
<keyword evidence="9 11" id="KW-0739">Sodium transport</keyword>
<keyword evidence="5 12" id="KW-1133">Transmembrane helix</keyword>
<dbReference type="Proteomes" id="UP001163046">
    <property type="component" value="Unassembled WGS sequence"/>
</dbReference>
<evidence type="ECO:0000256" key="12">
    <source>
        <dbReference type="SAM" id="Phobius"/>
    </source>
</evidence>
<comment type="subcellular location">
    <subcellularLocation>
        <location evidence="1">Membrane</location>
        <topology evidence="1">Multi-pass membrane protein</topology>
    </subcellularLocation>
</comment>
<reference evidence="13" key="1">
    <citation type="submission" date="2023-01" db="EMBL/GenBank/DDBJ databases">
        <title>Genome assembly of the deep-sea coral Lophelia pertusa.</title>
        <authorList>
            <person name="Herrera S."/>
            <person name="Cordes E."/>
        </authorList>
    </citation>
    <scope>NUCLEOTIDE SEQUENCE</scope>
    <source>
        <strain evidence="13">USNM1676648</strain>
        <tissue evidence="13">Polyp</tissue>
    </source>
</reference>
<dbReference type="EMBL" id="MU825881">
    <property type="protein sequence ID" value="KAJ7385391.1"/>
    <property type="molecule type" value="Genomic_DNA"/>
</dbReference>
<dbReference type="PANTHER" id="PTHR11690">
    <property type="entry name" value="AMILORIDE-SENSITIVE SODIUM CHANNEL-RELATED"/>
    <property type="match status" value="1"/>
</dbReference>
<name>A0A9X0D3P4_9CNID</name>
<dbReference type="GO" id="GO:0015280">
    <property type="term" value="F:ligand-gated sodium channel activity"/>
    <property type="evidence" value="ECO:0007669"/>
    <property type="project" value="TreeGrafter"/>
</dbReference>